<dbReference type="AlphaFoldDB" id="A0A411WX80"/>
<dbReference type="CDD" id="cd03230">
    <property type="entry name" value="ABC_DR_subfamily_A"/>
    <property type="match status" value="1"/>
</dbReference>
<evidence type="ECO:0000256" key="1">
    <source>
        <dbReference type="ARBA" id="ARBA00022448"/>
    </source>
</evidence>
<keyword evidence="2" id="KW-0472">Membrane</keyword>
<dbReference type="Gene3D" id="3.40.50.300">
    <property type="entry name" value="P-loop containing nucleotide triphosphate hydrolases"/>
    <property type="match status" value="1"/>
</dbReference>
<dbReference type="SMART" id="SM00382">
    <property type="entry name" value="AAA"/>
    <property type="match status" value="1"/>
</dbReference>
<keyword evidence="3" id="KW-0547">Nucleotide-binding</keyword>
<keyword evidence="8" id="KW-1185">Reference proteome</keyword>
<evidence type="ECO:0000313" key="8">
    <source>
        <dbReference type="Proteomes" id="UP000292307"/>
    </source>
</evidence>
<accession>A0A411WX80</accession>
<dbReference type="InterPro" id="IPR051782">
    <property type="entry name" value="ABC_Transporter_VariousFunc"/>
</dbReference>
<reference evidence="6" key="1">
    <citation type="journal article" date="2014" name="Int. J. Syst. Evol. Microbiol.">
        <title>Complete genome sequence of Corynebacterium casei LMG S-19264T (=DSM 44701T), isolated from a smear-ripened cheese.</title>
        <authorList>
            <consortium name="US DOE Joint Genome Institute (JGI-PGF)"/>
            <person name="Walter F."/>
            <person name="Albersmeier A."/>
            <person name="Kalinowski J."/>
            <person name="Ruckert C."/>
        </authorList>
    </citation>
    <scope>NUCLEOTIDE SEQUENCE</scope>
    <source>
        <strain evidence="6">KCTC 12343</strain>
    </source>
</reference>
<dbReference type="Proteomes" id="UP000628442">
    <property type="component" value="Unassembled WGS sequence"/>
</dbReference>
<dbReference type="PANTHER" id="PTHR42939:SF1">
    <property type="entry name" value="ABC TRANSPORTER ATP-BINDING PROTEIN ALBC-RELATED"/>
    <property type="match status" value="1"/>
</dbReference>
<dbReference type="Proteomes" id="UP000292307">
    <property type="component" value="Chromosome"/>
</dbReference>
<dbReference type="PANTHER" id="PTHR42939">
    <property type="entry name" value="ABC TRANSPORTER ATP-BINDING PROTEIN ALBC-RELATED"/>
    <property type="match status" value="1"/>
</dbReference>
<evidence type="ECO:0000256" key="4">
    <source>
        <dbReference type="ARBA" id="ARBA00022840"/>
    </source>
</evidence>
<evidence type="ECO:0000259" key="5">
    <source>
        <dbReference type="PROSITE" id="PS50893"/>
    </source>
</evidence>
<feature type="domain" description="ABC transporter" evidence="5">
    <location>
        <begin position="6"/>
        <end position="235"/>
    </location>
</feature>
<evidence type="ECO:0000256" key="3">
    <source>
        <dbReference type="ARBA" id="ARBA00022741"/>
    </source>
</evidence>
<reference evidence="6" key="3">
    <citation type="submission" date="2022-12" db="EMBL/GenBank/DDBJ databases">
        <authorList>
            <person name="Sun Q."/>
            <person name="Kim S."/>
        </authorList>
    </citation>
    <scope>NUCLEOTIDE SEQUENCE</scope>
    <source>
        <strain evidence="6">KCTC 12343</strain>
    </source>
</reference>
<dbReference type="Pfam" id="PF00005">
    <property type="entry name" value="ABC_tran"/>
    <property type="match status" value="1"/>
</dbReference>
<dbReference type="PROSITE" id="PS50893">
    <property type="entry name" value="ABC_TRANSPORTER_2"/>
    <property type="match status" value="1"/>
</dbReference>
<dbReference type="EMBL" id="CP036401">
    <property type="protein sequence ID" value="QBI01117.1"/>
    <property type="molecule type" value="Genomic_DNA"/>
</dbReference>
<gene>
    <name evidence="7" type="ORF">EYF70_09895</name>
    <name evidence="6" type="ORF">GCM10007387_33050</name>
</gene>
<keyword evidence="4 7" id="KW-0067">ATP-binding</keyword>
<dbReference type="EMBL" id="BMWV01000007">
    <property type="protein sequence ID" value="GGY48279.1"/>
    <property type="molecule type" value="Genomic_DNA"/>
</dbReference>
<evidence type="ECO:0000313" key="9">
    <source>
        <dbReference type="Proteomes" id="UP000628442"/>
    </source>
</evidence>
<dbReference type="InterPro" id="IPR027417">
    <property type="entry name" value="P-loop_NTPase"/>
</dbReference>
<protein>
    <submittedName>
        <fullName evidence="6 7">ABC transporter</fullName>
    </submittedName>
</protein>
<reference evidence="7 8" key="2">
    <citation type="submission" date="2019-02" db="EMBL/GenBank/DDBJ databases">
        <title>Draft Genome Sequences of Six Type Strains of the Genus Massilia.</title>
        <authorList>
            <person name="Miess H."/>
            <person name="Frediansyhah A."/>
            <person name="Gross H."/>
        </authorList>
    </citation>
    <scope>NUCLEOTIDE SEQUENCE [LARGE SCALE GENOMIC DNA]</scope>
    <source>
        <strain evidence="7 8">DSM 17472</strain>
    </source>
</reference>
<keyword evidence="1" id="KW-0813">Transport</keyword>
<evidence type="ECO:0000256" key="2">
    <source>
        <dbReference type="ARBA" id="ARBA00022475"/>
    </source>
</evidence>
<proteinExistence type="predicted"/>
<dbReference type="PROSITE" id="PS00211">
    <property type="entry name" value="ABC_TRANSPORTER_1"/>
    <property type="match status" value="1"/>
</dbReference>
<dbReference type="InterPro" id="IPR003593">
    <property type="entry name" value="AAA+_ATPase"/>
</dbReference>
<dbReference type="OrthoDB" id="9804819at2"/>
<name>A0A411WX80_9BURK</name>
<evidence type="ECO:0000313" key="7">
    <source>
        <dbReference type="EMBL" id="QBI01117.1"/>
    </source>
</evidence>
<dbReference type="GO" id="GO:0016887">
    <property type="term" value="F:ATP hydrolysis activity"/>
    <property type="evidence" value="ECO:0007669"/>
    <property type="project" value="InterPro"/>
</dbReference>
<evidence type="ECO:0000313" key="6">
    <source>
        <dbReference type="EMBL" id="GGY48279.1"/>
    </source>
</evidence>
<sequence>MNTSVVAMEGVARSFGGRGVLAGIDWHIGSGAVIGLLGRNGAGKSTLIECLLGLREVDSGAITLFGEPAGNLSPATRARIGYVPQKSELFDWLTPDQLLAYFRTLYPRWNDYKVENLLARWGFDPATRRQRIASLSGGQQQRLSIIRALAPDPDLLVLDEPVASLDPVGRRDFLRELVDDVIERGTTVLFSTHILSDLERIAVDVAFLKDGRIALQAPLDDLLEGTRRVSGDPKALATLRLDQELGRVRHGNGAFSIVARLSAQESIRLLASPGVRLEPVSLEDLFEEVTR</sequence>
<dbReference type="GO" id="GO:0005524">
    <property type="term" value="F:ATP binding"/>
    <property type="evidence" value="ECO:0007669"/>
    <property type="project" value="UniProtKB-KW"/>
</dbReference>
<dbReference type="InterPro" id="IPR003439">
    <property type="entry name" value="ABC_transporter-like_ATP-bd"/>
</dbReference>
<dbReference type="RefSeq" id="WP_131145241.1">
    <property type="nucleotide sequence ID" value="NZ_BMWV01000007.1"/>
</dbReference>
<keyword evidence="2" id="KW-1003">Cell membrane</keyword>
<organism evidence="6 9">
    <name type="scientific">Pseudoduganella albidiflava</name>
    <dbReference type="NCBI Taxonomy" id="321983"/>
    <lineage>
        <taxon>Bacteria</taxon>
        <taxon>Pseudomonadati</taxon>
        <taxon>Pseudomonadota</taxon>
        <taxon>Betaproteobacteria</taxon>
        <taxon>Burkholderiales</taxon>
        <taxon>Oxalobacteraceae</taxon>
        <taxon>Telluria group</taxon>
        <taxon>Pseudoduganella</taxon>
    </lineage>
</organism>
<dbReference type="InterPro" id="IPR017871">
    <property type="entry name" value="ABC_transporter-like_CS"/>
</dbReference>
<dbReference type="SUPFAM" id="SSF52540">
    <property type="entry name" value="P-loop containing nucleoside triphosphate hydrolases"/>
    <property type="match status" value="1"/>
</dbReference>